<dbReference type="Gene3D" id="3.30.1050.10">
    <property type="entry name" value="SCP2 sterol-binding domain"/>
    <property type="match status" value="1"/>
</dbReference>
<gene>
    <name evidence="5" type="ORF">ACFFH4_11380</name>
</gene>
<dbReference type="InterPro" id="IPR036527">
    <property type="entry name" value="SCP2_sterol-bd_dom_sf"/>
</dbReference>
<accession>A0ABV6NFU8</accession>
<evidence type="ECO:0000313" key="6">
    <source>
        <dbReference type="Proteomes" id="UP001589833"/>
    </source>
</evidence>
<dbReference type="Proteomes" id="UP001589833">
    <property type="component" value="Unassembled WGS sequence"/>
</dbReference>
<keyword evidence="2" id="KW-0521">NADP</keyword>
<dbReference type="InterPro" id="IPR051935">
    <property type="entry name" value="HSDL2"/>
</dbReference>
<comment type="caution">
    <text evidence="5">The sequence shown here is derived from an EMBL/GenBank/DDBJ whole genome shotgun (WGS) entry which is preliminary data.</text>
</comment>
<keyword evidence="6" id="KW-1185">Reference proteome</keyword>
<dbReference type="RefSeq" id="WP_273845795.1">
    <property type="nucleotide sequence ID" value="NZ_JAQQWT010000014.1"/>
</dbReference>
<dbReference type="SUPFAM" id="SSF55718">
    <property type="entry name" value="SCP-like"/>
    <property type="match status" value="1"/>
</dbReference>
<evidence type="ECO:0000256" key="2">
    <source>
        <dbReference type="ARBA" id="ARBA00022857"/>
    </source>
</evidence>
<organism evidence="5 6">
    <name type="scientific">Halalkalibacter alkalisediminis</name>
    <dbReference type="NCBI Taxonomy" id="935616"/>
    <lineage>
        <taxon>Bacteria</taxon>
        <taxon>Bacillati</taxon>
        <taxon>Bacillota</taxon>
        <taxon>Bacilli</taxon>
        <taxon>Bacillales</taxon>
        <taxon>Bacillaceae</taxon>
        <taxon>Halalkalibacter</taxon>
    </lineage>
</organism>
<name>A0ABV6NFU8_9BACI</name>
<reference evidence="5 6" key="1">
    <citation type="submission" date="2024-09" db="EMBL/GenBank/DDBJ databases">
        <authorList>
            <person name="Sun Q."/>
            <person name="Mori K."/>
        </authorList>
    </citation>
    <scope>NUCLEOTIDE SEQUENCE [LARGE SCALE GENOMIC DNA]</scope>
    <source>
        <strain evidence="5 6">NCAIM B.02301</strain>
    </source>
</reference>
<evidence type="ECO:0000256" key="3">
    <source>
        <dbReference type="ARBA" id="ARBA00023002"/>
    </source>
</evidence>
<proteinExistence type="inferred from homology"/>
<comment type="similarity">
    <text evidence="1">Belongs to the short-chain dehydrogenases/reductases (SDR) family.</text>
</comment>
<evidence type="ECO:0000256" key="1">
    <source>
        <dbReference type="ARBA" id="ARBA00006484"/>
    </source>
</evidence>
<feature type="domain" description="SCP2" evidence="4">
    <location>
        <begin position="10"/>
        <end position="105"/>
    </location>
</feature>
<keyword evidence="3" id="KW-0560">Oxidoreductase</keyword>
<dbReference type="EMBL" id="JBHLTR010000016">
    <property type="protein sequence ID" value="MFC0559647.1"/>
    <property type="molecule type" value="Genomic_DNA"/>
</dbReference>
<dbReference type="PANTHER" id="PTHR42808">
    <property type="entry name" value="HYDROXYSTEROID DEHYDROGENASE-LIKE PROTEIN 2"/>
    <property type="match status" value="1"/>
</dbReference>
<evidence type="ECO:0000259" key="4">
    <source>
        <dbReference type="Pfam" id="PF02036"/>
    </source>
</evidence>
<protein>
    <submittedName>
        <fullName evidence="5">SCP2 sterol-binding domain-containing protein</fullName>
    </submittedName>
</protein>
<dbReference type="Pfam" id="PF02036">
    <property type="entry name" value="SCP2"/>
    <property type="match status" value="1"/>
</dbReference>
<sequence>MNALTELKSFIEKVNKNPEHIENEKDRVFQFDLTDAGSIQIEFKEGRAHLYEEVLAEADVVLKLSEKHLLRLLANDLNTTMAFMTGQLKVAGKMGLALKLQEIVKTYQAG</sequence>
<dbReference type="PANTHER" id="PTHR42808:SF3">
    <property type="entry name" value="HYDROXYSTEROID DEHYDROGENASE-LIKE PROTEIN 2"/>
    <property type="match status" value="1"/>
</dbReference>
<dbReference type="InterPro" id="IPR003033">
    <property type="entry name" value="SCP2_sterol-bd_dom"/>
</dbReference>
<evidence type="ECO:0000313" key="5">
    <source>
        <dbReference type="EMBL" id="MFC0559647.1"/>
    </source>
</evidence>